<keyword evidence="4" id="KW-1185">Reference proteome</keyword>
<dbReference type="Proteomes" id="UP000662939">
    <property type="component" value="Chromosome"/>
</dbReference>
<dbReference type="InterPro" id="IPR036188">
    <property type="entry name" value="FAD/NAD-bd_sf"/>
</dbReference>
<evidence type="ECO:0000256" key="1">
    <source>
        <dbReference type="ARBA" id="ARBA00023002"/>
    </source>
</evidence>
<dbReference type="EMBL" id="CP070496">
    <property type="protein sequence ID" value="QSB06877.1"/>
    <property type="molecule type" value="Genomic_DNA"/>
</dbReference>
<keyword evidence="1" id="KW-0560">Oxidoreductase</keyword>
<dbReference type="GO" id="GO:0016491">
    <property type="term" value="F:oxidoreductase activity"/>
    <property type="evidence" value="ECO:0007669"/>
    <property type="project" value="UniProtKB-KW"/>
</dbReference>
<evidence type="ECO:0000313" key="4">
    <source>
        <dbReference type="Proteomes" id="UP000662939"/>
    </source>
</evidence>
<dbReference type="KEGG" id="nav:JQS30_08320"/>
<accession>A0A895XP13</accession>
<organism evidence="3 4">
    <name type="scientific">Natronoglycomyces albus</name>
    <dbReference type="NCBI Taxonomy" id="2811108"/>
    <lineage>
        <taxon>Bacteria</taxon>
        <taxon>Bacillati</taxon>
        <taxon>Actinomycetota</taxon>
        <taxon>Actinomycetes</taxon>
        <taxon>Glycomycetales</taxon>
        <taxon>Glycomycetaceae</taxon>
        <taxon>Natronoglycomyces</taxon>
    </lineage>
</organism>
<dbReference type="PANTHER" id="PTHR13847">
    <property type="entry name" value="SARCOSINE DEHYDROGENASE-RELATED"/>
    <property type="match status" value="1"/>
</dbReference>
<dbReference type="Gene3D" id="3.50.50.60">
    <property type="entry name" value="FAD/NAD(P)-binding domain"/>
    <property type="match status" value="1"/>
</dbReference>
<dbReference type="Gene3D" id="3.30.9.10">
    <property type="entry name" value="D-Amino Acid Oxidase, subunit A, domain 2"/>
    <property type="match status" value="1"/>
</dbReference>
<evidence type="ECO:0000259" key="2">
    <source>
        <dbReference type="Pfam" id="PF01266"/>
    </source>
</evidence>
<dbReference type="InterPro" id="IPR006076">
    <property type="entry name" value="FAD-dep_OxRdtase"/>
</dbReference>
<name>A0A895XP13_9ACTN</name>
<gene>
    <name evidence="3" type="ORF">JQS30_08320</name>
</gene>
<feature type="domain" description="FAD dependent oxidoreductase" evidence="2">
    <location>
        <begin position="5"/>
        <end position="340"/>
    </location>
</feature>
<dbReference type="AlphaFoldDB" id="A0A895XP13"/>
<dbReference type="SUPFAM" id="SSF51905">
    <property type="entry name" value="FAD/NAD(P)-binding domain"/>
    <property type="match status" value="1"/>
</dbReference>
<protein>
    <submittedName>
        <fullName evidence="3">FAD-binding oxidoreductase</fullName>
    </submittedName>
</protein>
<sequence>MEYVDVAIVGGGVIGANVALEVTDRNPRLSVAVLERNLVGTGASTHSAGVHFPRGATPWVRDLTLRSHQQWHRLRGRFQLPITSVEAFVVADTESRDSVEQAYISQSALQATERPANQEWKAPAGRCVWRAQGCHYADVAGVTRRLFSHLRSQVTIWEGTDVVGIDAEESGVTVTLGQGTLLRAGTVVIAPGPWATLPVWAEPLRDLGVRVKKVAAVHIESVPHRSAPLTIFHDEDAFLVPLHRRGHWLFSYTCDEWDVDAMTMTGQLDARTLASAREVLAQYSPDLAQRCKSGRVFCDAYSPSREPVVAEVAPGVIFAGAANGAGYRLAPAIAQEAAQLVDLRRNASAQT</sequence>
<proteinExistence type="predicted"/>
<reference evidence="3" key="1">
    <citation type="submission" date="2021-02" db="EMBL/GenBank/DDBJ databases">
        <title>Natronoglycomyces albus gen. nov., sp. nov, a haloalkaliphilic actinobacterium from a soda solonchak soil.</title>
        <authorList>
            <person name="Sorokin D.Y."/>
            <person name="Khijniak T.V."/>
            <person name="Zakharycheva A.P."/>
            <person name="Boueva O.V."/>
            <person name="Ariskina E.V."/>
            <person name="Hahnke R.L."/>
            <person name="Bunk B."/>
            <person name="Sproer C."/>
            <person name="Schumann P."/>
            <person name="Evtushenko L.I."/>
            <person name="Kublanov I.V."/>
        </authorList>
    </citation>
    <scope>NUCLEOTIDE SEQUENCE</scope>
    <source>
        <strain evidence="3">DSM 106290</strain>
    </source>
</reference>
<dbReference type="RefSeq" id="WP_213172884.1">
    <property type="nucleotide sequence ID" value="NZ_CP070496.1"/>
</dbReference>
<dbReference type="PANTHER" id="PTHR13847:SF289">
    <property type="entry name" value="GLYCINE OXIDASE"/>
    <property type="match status" value="1"/>
</dbReference>
<dbReference type="Pfam" id="PF01266">
    <property type="entry name" value="DAO"/>
    <property type="match status" value="1"/>
</dbReference>
<evidence type="ECO:0000313" key="3">
    <source>
        <dbReference type="EMBL" id="QSB06877.1"/>
    </source>
</evidence>
<dbReference type="GO" id="GO:0005737">
    <property type="term" value="C:cytoplasm"/>
    <property type="evidence" value="ECO:0007669"/>
    <property type="project" value="TreeGrafter"/>
</dbReference>